<feature type="transmembrane region" description="Helical" evidence="1">
    <location>
        <begin position="63"/>
        <end position="84"/>
    </location>
</feature>
<reference evidence="2 3" key="1">
    <citation type="journal article" date="2013" name="Curr. Biol.">
        <title>The Genome of the Foraminiferan Reticulomyxa filosa.</title>
        <authorList>
            <person name="Glockner G."/>
            <person name="Hulsmann N."/>
            <person name="Schleicher M."/>
            <person name="Noegel A.A."/>
            <person name="Eichinger L."/>
            <person name="Gallinger C."/>
            <person name="Pawlowski J."/>
            <person name="Sierra R."/>
            <person name="Euteneuer U."/>
            <person name="Pillet L."/>
            <person name="Moustafa A."/>
            <person name="Platzer M."/>
            <person name="Groth M."/>
            <person name="Szafranski K."/>
            <person name="Schliwa M."/>
        </authorList>
    </citation>
    <scope>NUCLEOTIDE SEQUENCE [LARGE SCALE GENOMIC DNA]</scope>
</reference>
<keyword evidence="3" id="KW-1185">Reference proteome</keyword>
<gene>
    <name evidence="2" type="ORF">RFI_03316</name>
</gene>
<sequence>MSHIDRCTVFLFPKKNYLVLYVQIKLFLKESKETNFKVFCSVVMHVCTFSCNFVVFYALCKFFFARLCVFPTLIPIISKIIHLLTKPFETKKCLQKQKYQYEYPCNMKEDRKIKLKLKALKILCVMLPK</sequence>
<accession>X6P5F6</accession>
<name>X6P5F6_RETFI</name>
<protein>
    <submittedName>
        <fullName evidence="2">Uncharacterized protein</fullName>
    </submittedName>
</protein>
<dbReference type="EMBL" id="ASPP01003138">
    <property type="protein sequence ID" value="ETO33785.1"/>
    <property type="molecule type" value="Genomic_DNA"/>
</dbReference>
<evidence type="ECO:0000313" key="2">
    <source>
        <dbReference type="EMBL" id="ETO33785.1"/>
    </source>
</evidence>
<evidence type="ECO:0000313" key="3">
    <source>
        <dbReference type="Proteomes" id="UP000023152"/>
    </source>
</evidence>
<keyword evidence="1" id="KW-0812">Transmembrane</keyword>
<comment type="caution">
    <text evidence="2">The sequence shown here is derived from an EMBL/GenBank/DDBJ whole genome shotgun (WGS) entry which is preliminary data.</text>
</comment>
<organism evidence="2 3">
    <name type="scientific">Reticulomyxa filosa</name>
    <dbReference type="NCBI Taxonomy" id="46433"/>
    <lineage>
        <taxon>Eukaryota</taxon>
        <taxon>Sar</taxon>
        <taxon>Rhizaria</taxon>
        <taxon>Retaria</taxon>
        <taxon>Foraminifera</taxon>
        <taxon>Monothalamids</taxon>
        <taxon>Reticulomyxidae</taxon>
        <taxon>Reticulomyxa</taxon>
    </lineage>
</organism>
<dbReference type="AlphaFoldDB" id="X6P5F6"/>
<evidence type="ECO:0000256" key="1">
    <source>
        <dbReference type="SAM" id="Phobius"/>
    </source>
</evidence>
<dbReference type="Proteomes" id="UP000023152">
    <property type="component" value="Unassembled WGS sequence"/>
</dbReference>
<proteinExistence type="predicted"/>
<keyword evidence="1" id="KW-0472">Membrane</keyword>
<keyword evidence="1" id="KW-1133">Transmembrane helix</keyword>
<feature type="transmembrane region" description="Helical" evidence="1">
    <location>
        <begin position="38"/>
        <end position="57"/>
    </location>
</feature>